<evidence type="ECO:0000256" key="1">
    <source>
        <dbReference type="PROSITE-ProRule" id="PRU00339"/>
    </source>
</evidence>
<dbReference type="Proteomes" id="UP000008631">
    <property type="component" value="Chromosome"/>
</dbReference>
<dbReference type="PROSITE" id="PS51352">
    <property type="entry name" value="THIOREDOXIN_2"/>
    <property type="match status" value="1"/>
</dbReference>
<keyword evidence="3" id="KW-0472">Membrane</keyword>
<dbReference type="Gene3D" id="3.40.30.10">
    <property type="entry name" value="Glutaredoxin"/>
    <property type="match status" value="1"/>
</dbReference>
<name>E8R4D6_ISOPI</name>
<evidence type="ECO:0000256" key="2">
    <source>
        <dbReference type="SAM" id="MobiDB-lite"/>
    </source>
</evidence>
<dbReference type="InterPro" id="IPR019734">
    <property type="entry name" value="TPR_rpt"/>
</dbReference>
<protein>
    <submittedName>
        <fullName evidence="5">Alkyl hydroperoxide reductase/ Thiol specific antioxidant/ Mal allergen</fullName>
    </submittedName>
</protein>
<reference evidence="5 6" key="2">
    <citation type="journal article" date="2011" name="Stand. Genomic Sci.">
        <title>Complete genome sequence of Isosphaera pallida type strain (IS1B).</title>
        <authorList>
            <consortium name="US DOE Joint Genome Institute (JGI-PGF)"/>
            <person name="Goker M."/>
            <person name="Cleland D."/>
            <person name="Saunders E."/>
            <person name="Lapidus A."/>
            <person name="Nolan M."/>
            <person name="Lucas S."/>
            <person name="Hammon N."/>
            <person name="Deshpande S."/>
            <person name="Cheng J.F."/>
            <person name="Tapia R."/>
            <person name="Han C."/>
            <person name="Goodwin L."/>
            <person name="Pitluck S."/>
            <person name="Liolios K."/>
            <person name="Pagani I."/>
            <person name="Ivanova N."/>
            <person name="Mavromatis K."/>
            <person name="Pati A."/>
            <person name="Chen A."/>
            <person name="Palaniappan K."/>
            <person name="Land M."/>
            <person name="Hauser L."/>
            <person name="Chang Y.J."/>
            <person name="Jeffries C.D."/>
            <person name="Detter J.C."/>
            <person name="Beck B."/>
            <person name="Woyke T."/>
            <person name="Bristow J."/>
            <person name="Eisen J.A."/>
            <person name="Markowitz V."/>
            <person name="Hugenholtz P."/>
            <person name="Kyrpides N.C."/>
            <person name="Klenk H.P."/>
        </authorList>
    </citation>
    <scope>NUCLEOTIDE SEQUENCE [LARGE SCALE GENOMIC DNA]</scope>
    <source>
        <strain evidence="6">ATCC 43644 / DSM 9630 / IS1B</strain>
    </source>
</reference>
<feature type="region of interest" description="Disordered" evidence="2">
    <location>
        <begin position="479"/>
        <end position="504"/>
    </location>
</feature>
<dbReference type="OrthoDB" id="9778494at2"/>
<keyword evidence="3" id="KW-1133">Transmembrane helix</keyword>
<dbReference type="SUPFAM" id="SSF52833">
    <property type="entry name" value="Thioredoxin-like"/>
    <property type="match status" value="1"/>
</dbReference>
<evidence type="ECO:0000259" key="4">
    <source>
        <dbReference type="PROSITE" id="PS51352"/>
    </source>
</evidence>
<feature type="transmembrane region" description="Helical" evidence="3">
    <location>
        <begin position="29"/>
        <end position="52"/>
    </location>
</feature>
<reference key="1">
    <citation type="submission" date="2010-11" db="EMBL/GenBank/DDBJ databases">
        <title>The complete sequence of chromosome of Isophaera pallida ATCC 43644.</title>
        <authorList>
            <consortium name="US DOE Joint Genome Institute (JGI-PGF)"/>
            <person name="Lucas S."/>
            <person name="Copeland A."/>
            <person name="Lapidus A."/>
            <person name="Bruce D."/>
            <person name="Goodwin L."/>
            <person name="Pitluck S."/>
            <person name="Kyrpides N."/>
            <person name="Mavromatis K."/>
            <person name="Pagani I."/>
            <person name="Ivanova N."/>
            <person name="Saunders E."/>
            <person name="Brettin T."/>
            <person name="Detter J.C."/>
            <person name="Han C."/>
            <person name="Tapia R."/>
            <person name="Land M."/>
            <person name="Hauser L."/>
            <person name="Markowitz V."/>
            <person name="Cheng J.-F."/>
            <person name="Hugenholtz P."/>
            <person name="Woyke T."/>
            <person name="Wu D."/>
            <person name="Eisen J.A."/>
        </authorList>
    </citation>
    <scope>NUCLEOTIDE SEQUENCE</scope>
    <source>
        <strain>ATCC 43644</strain>
    </source>
</reference>
<dbReference type="GO" id="GO:0016209">
    <property type="term" value="F:antioxidant activity"/>
    <property type="evidence" value="ECO:0007669"/>
    <property type="project" value="InterPro"/>
</dbReference>
<keyword evidence="6" id="KW-1185">Reference proteome</keyword>
<dbReference type="PANTHER" id="PTHR45588:SF1">
    <property type="entry name" value="WW DOMAIN-CONTAINING PROTEIN"/>
    <property type="match status" value="1"/>
</dbReference>
<dbReference type="PROSITE" id="PS50005">
    <property type="entry name" value="TPR"/>
    <property type="match status" value="1"/>
</dbReference>
<dbReference type="Gene3D" id="1.25.40.10">
    <property type="entry name" value="Tetratricopeptide repeat domain"/>
    <property type="match status" value="2"/>
</dbReference>
<keyword evidence="1" id="KW-0802">TPR repeat</keyword>
<dbReference type="InterPro" id="IPR013766">
    <property type="entry name" value="Thioredoxin_domain"/>
</dbReference>
<sequence>MRHVMVQTLDLRGGCDWRWWEMGSSPRRFSWWVISTVLMVGVGAGVTLPVGAQEQPALEPTKTRDEATPEQKAEEALRAGHSIHGEVFNAGPRRAARLMEGQGTVEFDRDTPADAAHPEIKAFINQGVAQLHTFFYLEAERSFRQAAKLDPDRAIAYWGMAMANIENPDRARGFLEQARRPERWNKASKREQMHIEAFAARMDKDLANNPKEAHRRWIKGLEAIVEAYPDDLDALSWIALAVWRGESSDGVGSRHAVDRLLEEVLEARPDHPGALHYRIHLWDEAKPERALSAAPRYGPAAPGIAHAWHMPGHIYSKLHRYDDATFQQEASARVDHAYMIRDRVMPFEIHNYAHNNEWLAKNLLFQGRTREAIAVARDLFDQPRDPELNHPGKAYCARNLGQTRWLQALSWFGLWDQFRAADAQGLFEWSDTPEDRLKRLSHRGRAAAALGDATELDRQIDEVKSELIRTLDEELAKARREKEAAEAEAQGVDKPPPSAPEVRAEGLKPIPRASLEGLLAELEGWRWLARGDRAAALARFEAASEMRSVEKARALAACGAVERAIETIGHTVATSPNEVVPLAAQVELLADAGRIDEAKQACAALLALARRADEDWPALIRIRRMAQTWGVEVGPTPSGPYPPERFDLNQLGPLTWQPFPAEEIALPDTEGVTWRLSDHRGRFLVLLFYLGMDCAHCMEQLRLFGQHHEALRELGADVVGISTDDTARTRALKHNKDGVAFPMTLLADPELKTFRALTAYDDFEDQPLHAIVLVDPHGAVRYLKVSADPFLDVAFVKRELERLARLERVRNADHAASATPPAALGQVAGCGK</sequence>
<evidence type="ECO:0000313" key="6">
    <source>
        <dbReference type="Proteomes" id="UP000008631"/>
    </source>
</evidence>
<dbReference type="STRING" id="575540.Isop_2158"/>
<dbReference type="GO" id="GO:0006950">
    <property type="term" value="P:response to stress"/>
    <property type="evidence" value="ECO:0007669"/>
    <property type="project" value="UniProtKB-ARBA"/>
</dbReference>
<dbReference type="eggNOG" id="COG0457">
    <property type="taxonomic scope" value="Bacteria"/>
</dbReference>
<dbReference type="AlphaFoldDB" id="E8R4D6"/>
<dbReference type="HOGENOM" id="CLU_340910_0_0_0"/>
<dbReference type="InterPro" id="IPR000866">
    <property type="entry name" value="AhpC/TSA"/>
</dbReference>
<gene>
    <name evidence="5" type="ordered locus">Isop_2158</name>
</gene>
<dbReference type="PANTHER" id="PTHR45588">
    <property type="entry name" value="TPR DOMAIN-CONTAINING PROTEIN"/>
    <property type="match status" value="1"/>
</dbReference>
<dbReference type="InterPro" id="IPR036249">
    <property type="entry name" value="Thioredoxin-like_sf"/>
</dbReference>
<proteinExistence type="predicted"/>
<evidence type="ECO:0000313" key="5">
    <source>
        <dbReference type="EMBL" id="ADV62737.1"/>
    </source>
</evidence>
<organism evidence="5 6">
    <name type="scientific">Isosphaera pallida (strain ATCC 43644 / DSM 9630 / IS1B)</name>
    <dbReference type="NCBI Taxonomy" id="575540"/>
    <lineage>
        <taxon>Bacteria</taxon>
        <taxon>Pseudomonadati</taxon>
        <taxon>Planctomycetota</taxon>
        <taxon>Planctomycetia</taxon>
        <taxon>Isosphaerales</taxon>
        <taxon>Isosphaeraceae</taxon>
        <taxon>Isosphaera</taxon>
    </lineage>
</organism>
<dbReference type="InterPro" id="IPR011990">
    <property type="entry name" value="TPR-like_helical_dom_sf"/>
</dbReference>
<dbReference type="InParanoid" id="E8R4D6"/>
<dbReference type="Pfam" id="PF00578">
    <property type="entry name" value="AhpC-TSA"/>
    <property type="match status" value="1"/>
</dbReference>
<dbReference type="SUPFAM" id="SSF48452">
    <property type="entry name" value="TPR-like"/>
    <property type="match status" value="2"/>
</dbReference>
<accession>E8R4D6</accession>
<evidence type="ECO:0000256" key="3">
    <source>
        <dbReference type="SAM" id="Phobius"/>
    </source>
</evidence>
<dbReference type="EMBL" id="CP002353">
    <property type="protein sequence ID" value="ADV62737.1"/>
    <property type="molecule type" value="Genomic_DNA"/>
</dbReference>
<dbReference type="RefSeq" id="WP_013565025.1">
    <property type="nucleotide sequence ID" value="NC_014962.1"/>
</dbReference>
<keyword evidence="3" id="KW-0812">Transmembrane</keyword>
<dbReference type="eggNOG" id="COG1225">
    <property type="taxonomic scope" value="Bacteria"/>
</dbReference>
<feature type="repeat" description="TPR" evidence="1">
    <location>
        <begin position="120"/>
        <end position="153"/>
    </location>
</feature>
<dbReference type="KEGG" id="ipa:Isop_2158"/>
<feature type="domain" description="Thioredoxin" evidence="4">
    <location>
        <begin position="653"/>
        <end position="805"/>
    </location>
</feature>
<dbReference type="GO" id="GO:0016491">
    <property type="term" value="F:oxidoreductase activity"/>
    <property type="evidence" value="ECO:0007669"/>
    <property type="project" value="InterPro"/>
</dbReference>